<keyword evidence="1" id="KW-1133">Transmembrane helix</keyword>
<reference evidence="2 3" key="1">
    <citation type="submission" date="2018-06" db="EMBL/GenBank/DDBJ databases">
        <authorList>
            <consortium name="Pathogen Informatics"/>
            <person name="Doyle S."/>
        </authorList>
    </citation>
    <scope>NUCLEOTIDE SEQUENCE [LARGE SCALE GENOMIC DNA]</scope>
    <source>
        <strain evidence="2 3">NCTC12224</strain>
    </source>
</reference>
<accession>A0A380KCZ5</accession>
<keyword evidence="1" id="KW-0472">Membrane</keyword>
<evidence type="ECO:0000313" key="3">
    <source>
        <dbReference type="Proteomes" id="UP000254924"/>
    </source>
</evidence>
<evidence type="ECO:0000313" key="2">
    <source>
        <dbReference type="EMBL" id="SUN62016.1"/>
    </source>
</evidence>
<protein>
    <submittedName>
        <fullName evidence="2">Membrane protein</fullName>
    </submittedName>
</protein>
<keyword evidence="1" id="KW-0812">Transmembrane</keyword>
<sequence>MKRLHTLRLLRFVTGQLPVLALFVLLLCGGLAGGTLAVQALVVLLAVSAAFCNWYFAREIKQEEEREQTAPNLMLTQVSYSIALALLGSACIARALLASQTYQQVIAFICAAICFLLTAGLLWGCYLIKKSQS</sequence>
<dbReference type="RefSeq" id="WP_142743610.1">
    <property type="nucleotide sequence ID" value="NZ_JBNPNB010000019.1"/>
</dbReference>
<dbReference type="GeneID" id="78356955"/>
<feature type="transmembrane region" description="Helical" evidence="1">
    <location>
        <begin position="78"/>
        <end position="99"/>
    </location>
</feature>
<feature type="transmembrane region" description="Helical" evidence="1">
    <location>
        <begin position="38"/>
        <end position="57"/>
    </location>
</feature>
<gene>
    <name evidence="2" type="ORF">NCTC12224_01674</name>
</gene>
<evidence type="ECO:0000256" key="1">
    <source>
        <dbReference type="SAM" id="Phobius"/>
    </source>
</evidence>
<keyword evidence="3" id="KW-1185">Reference proteome</keyword>
<proteinExistence type="predicted"/>
<name>A0A380KCZ5_9STRE</name>
<dbReference type="Proteomes" id="UP000254924">
    <property type="component" value="Unassembled WGS sequence"/>
</dbReference>
<feature type="transmembrane region" description="Helical" evidence="1">
    <location>
        <begin position="105"/>
        <end position="128"/>
    </location>
</feature>
<dbReference type="EMBL" id="UHFN01000007">
    <property type="protein sequence ID" value="SUN62016.1"/>
    <property type="molecule type" value="Genomic_DNA"/>
</dbReference>
<organism evidence="2 3">
    <name type="scientific">Streptococcus hyointestinalis</name>
    <dbReference type="NCBI Taxonomy" id="1337"/>
    <lineage>
        <taxon>Bacteria</taxon>
        <taxon>Bacillati</taxon>
        <taxon>Bacillota</taxon>
        <taxon>Bacilli</taxon>
        <taxon>Lactobacillales</taxon>
        <taxon>Streptococcaceae</taxon>
        <taxon>Streptococcus</taxon>
    </lineage>
</organism>
<dbReference type="AlphaFoldDB" id="A0A380KCZ5"/>
<feature type="transmembrane region" description="Helical" evidence="1">
    <location>
        <begin position="12"/>
        <end position="32"/>
    </location>
</feature>